<comment type="catalytic activity">
    <reaction evidence="1">
        <text>Endonucleolytic cleavage of RNA, removing extra 3' nucleotides from tRNA precursor, generating 3' termini of tRNAs. A 3'-hydroxy group is left at the tRNA terminus and a 5'-phosphoryl group is left at the trailer molecule.</text>
        <dbReference type="EC" id="3.1.26.11"/>
    </reaction>
</comment>
<organism evidence="14">
    <name type="scientific">Aureococcus anophagefferens</name>
    <name type="common">Harmful bloom alga</name>
    <dbReference type="NCBI Taxonomy" id="44056"/>
    <lineage>
        <taxon>Eukaryota</taxon>
        <taxon>Sar</taxon>
        <taxon>Stramenopiles</taxon>
        <taxon>Ochrophyta</taxon>
        <taxon>Pelagophyceae</taxon>
        <taxon>Pelagomonadales</taxon>
        <taxon>Pelagomonadaceae</taxon>
        <taxon>Aureococcus</taxon>
    </lineage>
</organism>
<dbReference type="eggNOG" id="KOG2121">
    <property type="taxonomic scope" value="Eukaryota"/>
</dbReference>
<protein>
    <recommendedName>
        <fullName evidence="4">ribonuclease Z</fullName>
        <ecNumber evidence="4">3.1.26.11</ecNumber>
    </recommendedName>
</protein>
<keyword evidence="9" id="KW-0378">Hydrolase</keyword>
<dbReference type="OrthoDB" id="527344at2759"/>
<evidence type="ECO:0000256" key="5">
    <source>
        <dbReference type="ARBA" id="ARBA00022694"/>
    </source>
</evidence>
<dbReference type="GO" id="GO:0005739">
    <property type="term" value="C:mitochondrion"/>
    <property type="evidence" value="ECO:0007669"/>
    <property type="project" value="TreeGrafter"/>
</dbReference>
<dbReference type="SMART" id="SM00849">
    <property type="entry name" value="Lactamase_B"/>
    <property type="match status" value="1"/>
</dbReference>
<evidence type="ECO:0000256" key="2">
    <source>
        <dbReference type="ARBA" id="ARBA00001947"/>
    </source>
</evidence>
<keyword evidence="7" id="KW-0479">Metal-binding</keyword>
<comment type="cofactor">
    <cofactor evidence="2">
        <name>Zn(2+)</name>
        <dbReference type="ChEBI" id="CHEBI:29105"/>
    </cofactor>
</comment>
<dbReference type="InterPro" id="IPR047151">
    <property type="entry name" value="RNZ2-like"/>
</dbReference>
<evidence type="ECO:0000256" key="1">
    <source>
        <dbReference type="ARBA" id="ARBA00000402"/>
    </source>
</evidence>
<dbReference type="PANTHER" id="PTHR12553">
    <property type="entry name" value="ZINC PHOSPHODIESTERASE ELAC PROTEIN 2"/>
    <property type="match status" value="1"/>
</dbReference>
<evidence type="ECO:0000256" key="11">
    <source>
        <dbReference type="SAM" id="MobiDB-lite"/>
    </source>
</evidence>
<dbReference type="PANTHER" id="PTHR12553:SF49">
    <property type="entry name" value="ZINC PHOSPHODIESTERASE ELAC PROTEIN 2"/>
    <property type="match status" value="1"/>
</dbReference>
<dbReference type="Gene3D" id="3.60.15.10">
    <property type="entry name" value="Ribonuclease Z/Hydroxyacylglutathione hydrolase-like"/>
    <property type="match status" value="1"/>
</dbReference>
<evidence type="ECO:0000256" key="10">
    <source>
        <dbReference type="ARBA" id="ARBA00022833"/>
    </source>
</evidence>
<keyword evidence="6" id="KW-0540">Nuclease</keyword>
<dbReference type="GO" id="GO:0046872">
    <property type="term" value="F:metal ion binding"/>
    <property type="evidence" value="ECO:0007669"/>
    <property type="project" value="UniProtKB-KW"/>
</dbReference>
<feature type="compositionally biased region" description="Pro residues" evidence="11">
    <location>
        <begin position="1627"/>
        <end position="1639"/>
    </location>
</feature>
<evidence type="ECO:0000256" key="4">
    <source>
        <dbReference type="ARBA" id="ARBA00012477"/>
    </source>
</evidence>
<evidence type="ECO:0000256" key="7">
    <source>
        <dbReference type="ARBA" id="ARBA00022723"/>
    </source>
</evidence>
<dbReference type="GO" id="GO:1990180">
    <property type="term" value="P:mitochondrial tRNA 3'-end processing"/>
    <property type="evidence" value="ECO:0007669"/>
    <property type="project" value="TreeGrafter"/>
</dbReference>
<evidence type="ECO:0000313" key="14">
    <source>
        <dbReference type="Proteomes" id="UP000002729"/>
    </source>
</evidence>
<evidence type="ECO:0000256" key="8">
    <source>
        <dbReference type="ARBA" id="ARBA00022759"/>
    </source>
</evidence>
<name>F0XZP4_AURAN</name>
<keyword evidence="14" id="KW-1185">Reference proteome</keyword>
<dbReference type="InParanoid" id="F0XZP4"/>
<feature type="region of interest" description="Disordered" evidence="11">
    <location>
        <begin position="1291"/>
        <end position="1310"/>
    </location>
</feature>
<dbReference type="Pfam" id="PF12706">
    <property type="entry name" value="Lactamase_B_2"/>
    <property type="match status" value="1"/>
</dbReference>
<reference evidence="13 14" key="1">
    <citation type="journal article" date="2011" name="Proc. Natl. Acad. Sci. U.S.A.">
        <title>Niche of harmful alga Aureococcus anophagefferens revealed through ecogenomics.</title>
        <authorList>
            <person name="Gobler C.J."/>
            <person name="Berry D.L."/>
            <person name="Dyhrman S.T."/>
            <person name="Wilhelm S.W."/>
            <person name="Salamov A."/>
            <person name="Lobanov A.V."/>
            <person name="Zhang Y."/>
            <person name="Collier J.L."/>
            <person name="Wurch L.L."/>
            <person name="Kustka A.B."/>
            <person name="Dill B.D."/>
            <person name="Shah M."/>
            <person name="VerBerkmoes N.C."/>
            <person name="Kuo A."/>
            <person name="Terry A."/>
            <person name="Pangilinan J."/>
            <person name="Lindquist E.A."/>
            <person name="Lucas S."/>
            <person name="Paulsen I.T."/>
            <person name="Hattenrath-Lehmann T.K."/>
            <person name="Talmage S.C."/>
            <person name="Walker E.A."/>
            <person name="Koch F."/>
            <person name="Burson A.M."/>
            <person name="Marcoval M.A."/>
            <person name="Tang Y.Z."/>
            <person name="Lecleir G.R."/>
            <person name="Coyne K.J."/>
            <person name="Berg G.M."/>
            <person name="Bertrand E.M."/>
            <person name="Saito M.A."/>
            <person name="Gladyshev V.N."/>
            <person name="Grigoriev I.V."/>
        </authorList>
    </citation>
    <scope>NUCLEOTIDE SEQUENCE [LARGE SCALE GENOMIC DNA]</scope>
    <source>
        <strain evidence="14">CCMP 1984</strain>
    </source>
</reference>
<dbReference type="EC" id="3.1.26.11" evidence="4"/>
<evidence type="ECO:0000256" key="3">
    <source>
        <dbReference type="ARBA" id="ARBA00007823"/>
    </source>
</evidence>
<dbReference type="SUPFAM" id="SSF55486">
    <property type="entry name" value="Metalloproteases ('zincins'), catalytic domain"/>
    <property type="match status" value="1"/>
</dbReference>
<keyword evidence="10" id="KW-0862">Zinc</keyword>
<proteinExistence type="inferred from homology"/>
<keyword evidence="5" id="KW-0819">tRNA processing</keyword>
<feature type="compositionally biased region" description="Low complexity" evidence="11">
    <location>
        <begin position="1291"/>
        <end position="1305"/>
    </location>
</feature>
<feature type="region of interest" description="Disordered" evidence="11">
    <location>
        <begin position="1409"/>
        <end position="1450"/>
    </location>
</feature>
<feature type="region of interest" description="Disordered" evidence="11">
    <location>
        <begin position="1616"/>
        <end position="1640"/>
    </location>
</feature>
<dbReference type="RefSeq" id="XP_009033754.1">
    <property type="nucleotide sequence ID" value="XM_009035506.1"/>
</dbReference>
<dbReference type="Proteomes" id="UP000002729">
    <property type="component" value="Unassembled WGS sequence"/>
</dbReference>
<evidence type="ECO:0000259" key="12">
    <source>
        <dbReference type="SMART" id="SM00849"/>
    </source>
</evidence>
<dbReference type="KEGG" id="aaf:AURANDRAFT_61796"/>
<feature type="region of interest" description="Disordered" evidence="11">
    <location>
        <begin position="279"/>
        <end position="329"/>
    </location>
</feature>
<evidence type="ECO:0000256" key="9">
    <source>
        <dbReference type="ARBA" id="ARBA00022801"/>
    </source>
</evidence>
<evidence type="ECO:0000313" key="13">
    <source>
        <dbReference type="EMBL" id="EGB11380.1"/>
    </source>
</evidence>
<sequence length="1867" mass="195043">MATQPKRARVAAYVELVGGADHCETCLLVVVARLSSDVERTREACYAFRCGEGSGRLLGACGVSTAGLRAVCCLDAADALGAPELALNHRSAGGAALAVVCGCDDARRVAAAAVAATSPGCGADIVGVYADDHVTIAAEPDGRGAARFRVVVRGGGGDGDAVVLVCPGAYDGAAARVALHRGGAGAPGEAPGAAAVVDYGRDGSKRGLRRANEHAARRAAFFPAGAVAAALDAEATAEGVLRVYAQPAVVVERGAGDYDAESPARLFARCRAEAAAAAAVDDAADDDAPPERARGSSSIPSEAASEPGDGPATKLLFLGTGSSKPSSKRGESAILVEFRGLRALFDCGAGTLRQLRRLLGASGAAAALGGLDAIWISHAHLDHCGGLPAVVAAALEARRRRSDAANAAAAAALRGGGAAAAAPAFPAAKLLVAAPPRALDALRACGGYEGDCALRELAGPAASLRWGPAEFRSVRVNHCRDAYAVVLAVGGARVAYSGDCRPSDAFAAAAARGFPASACEVLIHEATFDDGEVAHAVAKRHSTVSEALDVAKRAKATTCVLTHFSQRYGAMSAPAAFDGLTFRPEHAAAFAARSRRCEAYLAARAAARKRPLDGDDDPRPRPGAALARFRESAAVAPVDGGDPLAAALLAFYGARAPDRVADVARVLPLFRRNPAEFTRIPKDLSGLPHGLVVPETLRAPAHAEAHAAVARHAGRRDLGAAGRRACAARAELLRSLVAAGDLEAAVDLSLAADAATRAALPAGCVLEDRPHAGFADVVTKVQRKGMDGERISHVRLAAGEKFARVEPVGSRAFSGSMKQVPVVGFELNGTFYLAESAIHCDKAALCVGGDGAPAQLASLDEAARVSESFARRASERRLGKIKKDPFASGAMGSMKPLEANVRLPWVAVAEDEVTDYVTGAKSLLIVPVCYNDESCDESWDSLGLIASAHDGDPYAYFEEVVSVLNAYADQSSFGRVSFEATYADMVTLDTVSVGQCGSIDSINYWSGGDNAYDTLSYPVLNDAGTYGSVPEDWDYVVIMLPGCDSLSWSGIGWVSYPGTAQSVYAYDYDASVAHELGHNFGANHASYMTGGERGAVAYADDEGSWVEYGSPYSTMGQGDIEDDLGASAQFLASTKMVFDWIDDDQVEWLEPYDFADGSAQCNPCGPYTLNRIDDGTLPAEGDGTVAVVALSCEAADTYFFLEHRVTDTSGTGVLLHWASIDDTYGGTGYVSNTVTVDAHADTSSWADAALYPGESLTIDLTSSSGASYPVIVEAVETDAGALEVTITASDTAPPTVTPAPSTAAPIRSPTTESESCGSVCCDTLSGLSNTYSWSDATRIARTDDEDGYCCSEHCSFAIVEGSTTYYLQYVWSKYYITATDPCHSSGSLSYYDTFQVEDVEAACVAEPTAMPTDEPDAVPVPTAPQPTPYAPTKTPTAEPSPKPTSNPSYGATAMPTVFVGDPTRTPVSAPTPAPSAVPSYACGEGQHLYWLQKGPSESADEWEAATIKAFVGDGIGLGDQANTLYDLTPGEHSAGGKRQYLCFPNACITLSIDFGMEEDMPDEDAYIRFGSETGETTTFYFSEDAAVDTLFTFVICFADGAFGNVPTGFPSVMPAPLPTPEHTLAPTPHPTPRPTPRPTLYPTLQPSDRRIIEEPAPTPVPTTTPAPSSFVCEDSATPVPRRTSWYTKKSKNTCEKYVAKKAKNCKKTDDFDVKGQVACALTCGECMPPPSPYPSSAPTVTLMPTTPADDCADSTSWYCASPAPHKKSKDTCEDYVAKKSKNCKKYGFDGTQAKYACPALCGECEVEVDDAACADSTSWYCESRRPAHKKSKDTCADYVTKKSKNCKKDGFDGTPAESACPVTCGAC</sequence>
<dbReference type="InterPro" id="IPR001279">
    <property type="entry name" value="Metallo-B-lactamas"/>
</dbReference>
<comment type="similarity">
    <text evidence="3">Belongs to the RNase Z family.</text>
</comment>
<dbReference type="SUPFAM" id="SSF56281">
    <property type="entry name" value="Metallo-hydrolase/oxidoreductase"/>
    <property type="match status" value="1"/>
</dbReference>
<dbReference type="InterPro" id="IPR036866">
    <property type="entry name" value="RibonucZ/Hydroxyglut_hydro"/>
</dbReference>
<gene>
    <name evidence="13" type="ORF">AURANDRAFT_61796</name>
</gene>
<feature type="domain" description="Metallo-beta-lactamase" evidence="12">
    <location>
        <begin position="330"/>
        <end position="537"/>
    </location>
</feature>
<accession>F0XZP4</accession>
<evidence type="ECO:0000256" key="6">
    <source>
        <dbReference type="ARBA" id="ARBA00022722"/>
    </source>
</evidence>
<keyword evidence="8" id="KW-0255">Endonuclease</keyword>
<dbReference type="GO" id="GO:0042781">
    <property type="term" value="F:3'-tRNA processing endoribonuclease activity"/>
    <property type="evidence" value="ECO:0007669"/>
    <property type="project" value="UniProtKB-EC"/>
</dbReference>
<dbReference type="GeneID" id="20223618"/>
<dbReference type="EMBL" id="GL833122">
    <property type="protein sequence ID" value="EGB11380.1"/>
    <property type="molecule type" value="Genomic_DNA"/>
</dbReference>
<feature type="compositionally biased region" description="Low complexity" evidence="11">
    <location>
        <begin position="295"/>
        <end position="308"/>
    </location>
</feature>